<sequence>MDLRHTMLSCLVLAMAVTFSSAALKCHECNTKDNPDGGCEVTYAAQDNTFLKTCPPESNVCMKTVATGTSISNHATSEETRQQVPSAHSTIVSRFCGHVDDNDLKLCYGKEAAAGYSTQCYCRTDGCNGSGNVQFTLAAIVSSLIVAFYMRV</sequence>
<dbReference type="CDD" id="cd00117">
    <property type="entry name" value="TFP"/>
    <property type="match status" value="1"/>
</dbReference>
<evidence type="ECO:0000313" key="4">
    <source>
        <dbReference type="Proteomes" id="UP000749559"/>
    </source>
</evidence>
<dbReference type="InterPro" id="IPR031424">
    <property type="entry name" value="QVR-like"/>
</dbReference>
<comment type="caution">
    <text evidence="3">The sequence shown here is derived from an EMBL/GenBank/DDBJ whole genome shotgun (WGS) entry which is preliminary data.</text>
</comment>
<organism evidence="3 4">
    <name type="scientific">Owenia fusiformis</name>
    <name type="common">Polychaete worm</name>
    <dbReference type="NCBI Taxonomy" id="6347"/>
    <lineage>
        <taxon>Eukaryota</taxon>
        <taxon>Metazoa</taxon>
        <taxon>Spiralia</taxon>
        <taxon>Lophotrochozoa</taxon>
        <taxon>Annelida</taxon>
        <taxon>Polychaeta</taxon>
        <taxon>Sedentaria</taxon>
        <taxon>Canalipalpata</taxon>
        <taxon>Sabellida</taxon>
        <taxon>Oweniida</taxon>
        <taxon>Oweniidae</taxon>
        <taxon>Owenia</taxon>
    </lineage>
</organism>
<keyword evidence="4" id="KW-1185">Reference proteome</keyword>
<dbReference type="AlphaFoldDB" id="A0A8J1XWT6"/>
<proteinExistence type="predicted"/>
<accession>A0A8J1XWT6</accession>
<dbReference type="PANTHER" id="PTHR33562">
    <property type="entry name" value="ATILLA, ISOFORM B-RELATED-RELATED"/>
    <property type="match status" value="1"/>
</dbReference>
<dbReference type="OrthoDB" id="10046582at2759"/>
<keyword evidence="2" id="KW-0325">Glycoprotein</keyword>
<evidence type="ECO:0000313" key="3">
    <source>
        <dbReference type="EMBL" id="CAH1786266.1"/>
    </source>
</evidence>
<dbReference type="Pfam" id="PF17064">
    <property type="entry name" value="QVR"/>
    <property type="match status" value="1"/>
</dbReference>
<dbReference type="GO" id="GO:0032222">
    <property type="term" value="P:regulation of synaptic transmission, cholinergic"/>
    <property type="evidence" value="ECO:0007669"/>
    <property type="project" value="InterPro"/>
</dbReference>
<protein>
    <submittedName>
        <fullName evidence="3">Uncharacterized protein</fullName>
    </submittedName>
</protein>
<keyword evidence="1" id="KW-0732">Signal</keyword>
<evidence type="ECO:0000256" key="1">
    <source>
        <dbReference type="ARBA" id="ARBA00022729"/>
    </source>
</evidence>
<dbReference type="InterPro" id="IPR050975">
    <property type="entry name" value="Sleep_regulator"/>
</dbReference>
<evidence type="ECO:0000256" key="2">
    <source>
        <dbReference type="ARBA" id="ARBA00023180"/>
    </source>
</evidence>
<reference evidence="3" key="1">
    <citation type="submission" date="2022-03" db="EMBL/GenBank/DDBJ databases">
        <authorList>
            <person name="Martin C."/>
        </authorList>
    </citation>
    <scope>NUCLEOTIDE SEQUENCE</scope>
</reference>
<gene>
    <name evidence="3" type="ORF">OFUS_LOCUS12194</name>
</gene>
<dbReference type="Proteomes" id="UP000749559">
    <property type="component" value="Unassembled WGS sequence"/>
</dbReference>
<name>A0A8J1XWT6_OWEFU</name>
<dbReference type="EMBL" id="CAIIXF020000006">
    <property type="protein sequence ID" value="CAH1786266.1"/>
    <property type="molecule type" value="Genomic_DNA"/>
</dbReference>
<dbReference type="GO" id="GO:0030431">
    <property type="term" value="P:sleep"/>
    <property type="evidence" value="ECO:0007669"/>
    <property type="project" value="InterPro"/>
</dbReference>